<dbReference type="PANTHER" id="PTHR34192:SF10">
    <property type="entry name" value="PLASTOCYANIN MAJOR ISOFORM, CHLOROPLASTIC-RELATED"/>
    <property type="match status" value="1"/>
</dbReference>
<keyword evidence="8" id="KW-0812">Transmembrane</keyword>
<evidence type="ECO:0000256" key="8">
    <source>
        <dbReference type="SAM" id="Phobius"/>
    </source>
</evidence>
<dbReference type="PROSITE" id="PS51318">
    <property type="entry name" value="TAT"/>
    <property type="match status" value="1"/>
</dbReference>
<dbReference type="PANTHER" id="PTHR34192">
    <property type="entry name" value="PLASTOCYANIN MAJOR ISOFORM, CHLOROPLASTIC-RELATED"/>
    <property type="match status" value="1"/>
</dbReference>
<feature type="compositionally biased region" description="Gly residues" evidence="7">
    <location>
        <begin position="167"/>
        <end position="202"/>
    </location>
</feature>
<evidence type="ECO:0000256" key="3">
    <source>
        <dbReference type="ARBA" id="ARBA00022723"/>
    </source>
</evidence>
<keyword evidence="2" id="KW-0813">Transport</keyword>
<evidence type="ECO:0000256" key="7">
    <source>
        <dbReference type="SAM" id="MobiDB-lite"/>
    </source>
</evidence>
<dbReference type="Proteomes" id="UP000282007">
    <property type="component" value="Chromosome"/>
</dbReference>
<keyword evidence="5" id="KW-0186">Copper</keyword>
<dbReference type="GO" id="GO:0005507">
    <property type="term" value="F:copper ion binding"/>
    <property type="evidence" value="ECO:0007669"/>
    <property type="project" value="InterPro"/>
</dbReference>
<dbReference type="CDD" id="cd04220">
    <property type="entry name" value="Halocyanin"/>
    <property type="match status" value="1"/>
</dbReference>
<keyword evidence="8" id="KW-1133">Transmembrane helix</keyword>
<evidence type="ECO:0000256" key="5">
    <source>
        <dbReference type="ARBA" id="ARBA00023008"/>
    </source>
</evidence>
<dbReference type="InterPro" id="IPR017533">
    <property type="entry name" value="Halocyanin"/>
</dbReference>
<keyword evidence="11" id="KW-1185">Reference proteome</keyword>
<feature type="region of interest" description="Disordered" evidence="7">
    <location>
        <begin position="163"/>
        <end position="205"/>
    </location>
</feature>
<dbReference type="KEGG" id="haer:DU502_12315"/>
<dbReference type="InterPro" id="IPR008972">
    <property type="entry name" value="Cupredoxin"/>
</dbReference>
<organism evidence="10 11">
    <name type="scientific">Haloplanus aerogenes</name>
    <dbReference type="NCBI Taxonomy" id="660522"/>
    <lineage>
        <taxon>Archaea</taxon>
        <taxon>Methanobacteriati</taxon>
        <taxon>Methanobacteriota</taxon>
        <taxon>Stenosarchaea group</taxon>
        <taxon>Halobacteria</taxon>
        <taxon>Halobacteriales</taxon>
        <taxon>Haloferacaceae</taxon>
        <taxon>Haloplanus</taxon>
    </lineage>
</organism>
<dbReference type="Gene3D" id="2.60.40.420">
    <property type="entry name" value="Cupredoxins - blue copper proteins"/>
    <property type="match status" value="1"/>
</dbReference>
<dbReference type="InterPro" id="IPR006311">
    <property type="entry name" value="TAT_signal"/>
</dbReference>
<evidence type="ECO:0000259" key="9">
    <source>
        <dbReference type="Pfam" id="PF00127"/>
    </source>
</evidence>
<keyword evidence="4" id="KW-0249">Electron transport</keyword>
<evidence type="ECO:0000313" key="11">
    <source>
        <dbReference type="Proteomes" id="UP000282007"/>
    </source>
</evidence>
<evidence type="ECO:0000256" key="2">
    <source>
        <dbReference type="ARBA" id="ARBA00022448"/>
    </source>
</evidence>
<evidence type="ECO:0000256" key="1">
    <source>
        <dbReference type="ARBA" id="ARBA00004370"/>
    </source>
</evidence>
<dbReference type="GeneID" id="38472083"/>
<dbReference type="InterPro" id="IPR000923">
    <property type="entry name" value="BlueCu_1"/>
</dbReference>
<evidence type="ECO:0000313" key="10">
    <source>
        <dbReference type="EMBL" id="AZH26094.1"/>
    </source>
</evidence>
<keyword evidence="6 8" id="KW-0472">Membrane</keyword>
<evidence type="ECO:0000256" key="6">
    <source>
        <dbReference type="ARBA" id="ARBA00023136"/>
    </source>
</evidence>
<proteinExistence type="predicted"/>
<feature type="domain" description="Blue (type 1) copper" evidence="9">
    <location>
        <begin position="67"/>
        <end position="152"/>
    </location>
</feature>
<feature type="region of interest" description="Disordered" evidence="7">
    <location>
        <begin position="238"/>
        <end position="257"/>
    </location>
</feature>
<dbReference type="EMBL" id="CP034145">
    <property type="protein sequence ID" value="AZH26094.1"/>
    <property type="molecule type" value="Genomic_DNA"/>
</dbReference>
<dbReference type="RefSeq" id="WP_121920537.1">
    <property type="nucleotide sequence ID" value="NZ_CP034145.1"/>
</dbReference>
<comment type="subcellular location">
    <subcellularLocation>
        <location evidence="1">Membrane</location>
    </subcellularLocation>
</comment>
<dbReference type="AlphaFoldDB" id="A0A3G8QZB8"/>
<dbReference type="OrthoDB" id="11836at2157"/>
<gene>
    <name evidence="10" type="ORF">DU502_12315</name>
</gene>
<keyword evidence="3" id="KW-0479">Metal-binding</keyword>
<sequence length="257" mass="24965">MSDERDVRLGRRRLMRAGAGAVGAGLVGAGATGTAAAQSGPFGGWMSDVSNYDGVHDQTGSGNVTVQVGTEANQGAYGFGPAAIQVDTGTTVTWEWTGNGGMHNVAADSGDFSSELKQEAGFTFEHTFESSGVVKYFCQPHKALGMKGVVVVGDAVPDGAEVVAGSSGSGGGGGGSGGSGGSGSGGSGGEGSGSGSGSGGGDSQSSTVMSLMVGGSLVAAFLSPIVFGLVLMLRNKTGGPPDEVGVGAEHGEPSHED</sequence>
<reference evidence="10 11" key="1">
    <citation type="submission" date="2018-07" db="EMBL/GenBank/DDBJ databases">
        <title>Genome sequences of Haloplanus aerogenes JCM 16430T.</title>
        <authorList>
            <person name="Kim Y.B."/>
            <person name="Roh S.W."/>
        </authorList>
    </citation>
    <scope>NUCLEOTIDE SEQUENCE [LARGE SCALE GENOMIC DNA]</scope>
    <source>
        <strain evidence="10 11">JCM 16430</strain>
    </source>
</reference>
<feature type="transmembrane region" description="Helical" evidence="8">
    <location>
        <begin position="211"/>
        <end position="233"/>
    </location>
</feature>
<dbReference type="NCBIfam" id="TIGR03102">
    <property type="entry name" value="halo_cynanin"/>
    <property type="match status" value="1"/>
</dbReference>
<name>A0A3G8QZB8_9EURY</name>
<dbReference type="SUPFAM" id="SSF49503">
    <property type="entry name" value="Cupredoxins"/>
    <property type="match status" value="1"/>
</dbReference>
<protein>
    <submittedName>
        <fullName evidence="10">Halocyanin domain-containing protein</fullName>
    </submittedName>
</protein>
<dbReference type="Pfam" id="PF00127">
    <property type="entry name" value="Copper-bind"/>
    <property type="match status" value="1"/>
</dbReference>
<evidence type="ECO:0000256" key="4">
    <source>
        <dbReference type="ARBA" id="ARBA00022982"/>
    </source>
</evidence>
<dbReference type="GO" id="GO:0009055">
    <property type="term" value="F:electron transfer activity"/>
    <property type="evidence" value="ECO:0007669"/>
    <property type="project" value="InterPro"/>
</dbReference>
<dbReference type="GO" id="GO:0016020">
    <property type="term" value="C:membrane"/>
    <property type="evidence" value="ECO:0007669"/>
    <property type="project" value="UniProtKB-SubCell"/>
</dbReference>
<accession>A0A3G8QZB8</accession>